<dbReference type="Proteomes" id="UP000240542">
    <property type="component" value="Unassembled WGS sequence"/>
</dbReference>
<dbReference type="PANTHER" id="PTHR31862:SF1">
    <property type="entry name" value="UPF0261 DOMAIN PROTEIN (AFU_ORTHOLOGUE AFUA_1G10120)"/>
    <property type="match status" value="1"/>
</dbReference>
<evidence type="ECO:0000259" key="1">
    <source>
        <dbReference type="Pfam" id="PF06792"/>
    </source>
</evidence>
<dbReference type="AlphaFoldDB" id="A0A2P8D3M9"/>
<dbReference type="Pfam" id="PF23189">
    <property type="entry name" value="UPF0261_C"/>
    <property type="match status" value="1"/>
</dbReference>
<comment type="caution">
    <text evidence="3">The sequence shown here is derived from an EMBL/GenBank/DDBJ whole genome shotgun (WGS) entry which is preliminary data.</text>
</comment>
<protein>
    <submittedName>
        <fullName evidence="3">Uncharacterized protein (UPF0261 family)</fullName>
    </submittedName>
</protein>
<dbReference type="CDD" id="cd15488">
    <property type="entry name" value="Tm-1-like"/>
    <property type="match status" value="1"/>
</dbReference>
<dbReference type="Gene3D" id="3.40.50.12030">
    <property type="entry name" value="Uncharacterised protein family UPF0261, NC domain"/>
    <property type="match status" value="1"/>
</dbReference>
<dbReference type="RefSeq" id="WP_106585494.1">
    <property type="nucleotide sequence ID" value="NZ_PYGA01000019.1"/>
</dbReference>
<evidence type="ECO:0000313" key="4">
    <source>
        <dbReference type="Proteomes" id="UP000240542"/>
    </source>
</evidence>
<dbReference type="OrthoDB" id="9776369at2"/>
<dbReference type="InterPro" id="IPR056778">
    <property type="entry name" value="UPF0261_C"/>
</dbReference>
<proteinExistence type="predicted"/>
<feature type="domain" description="UPF0261" evidence="1">
    <location>
        <begin position="3"/>
        <end position="175"/>
    </location>
</feature>
<reference evidence="3 4" key="1">
    <citation type="submission" date="2018-03" db="EMBL/GenBank/DDBJ databases">
        <title>Genomic Encyclopedia of Archaeal and Bacterial Type Strains, Phase II (KMG-II): from individual species to whole genera.</title>
        <authorList>
            <person name="Goeker M."/>
        </authorList>
    </citation>
    <scope>NUCLEOTIDE SEQUENCE [LARGE SCALE GENOMIC DNA]</scope>
    <source>
        <strain evidence="3 4">DSM 45312</strain>
    </source>
</reference>
<dbReference type="NCBIfam" id="NF002674">
    <property type="entry name" value="PRK02399.1-2"/>
    <property type="match status" value="1"/>
</dbReference>
<sequence>MTTVALLGTLDTKGAECAFVCDRIRRSGAVPLLVDCGVFAPQDARPDIDRAEVARSGGYDLGALAAAGDRGAAVAATAEGAAAVLARLHAEGRIDAAMGVGGSGGTSIAARALRGLPLGFPKLVVSTAASGQTAPYVGESDLVLFPSVVDIAGLNAISTRILANACDAVLGMAAGAAVEYRAPGPAIAASMFGVTTECVGHARALLEERDYEVLVFHMTGAGGRTLESLVARGALHGVLDITTTELADELVGGVMSAGPGRLTGEGPLPTPRVVSLGALDMVNFGPRDTVPAAFADRTLYVHNAGVTLMRTTAEECAELGARLAARAAGLDSPAAVLLPLGGVSAISTEGGPFHDARADAALFDAVRAGLAGSDVDLVELDTPINDPLFAATAVRVLGELAERTARPGSGATDDTDGKP</sequence>
<evidence type="ECO:0000313" key="3">
    <source>
        <dbReference type="EMBL" id="PSK91828.1"/>
    </source>
</evidence>
<dbReference type="PANTHER" id="PTHR31862">
    <property type="entry name" value="UPF0261 DOMAIN PROTEIN (AFU_ORTHOLOGUE AFUA_1G10120)"/>
    <property type="match status" value="1"/>
</dbReference>
<feature type="domain" description="UPF0261" evidence="2">
    <location>
        <begin position="185"/>
        <end position="399"/>
    </location>
</feature>
<dbReference type="InterPro" id="IPR051353">
    <property type="entry name" value="Tobamovirus_resist_UPF0261"/>
</dbReference>
<dbReference type="Pfam" id="PF06792">
    <property type="entry name" value="UPF0261"/>
    <property type="match status" value="1"/>
</dbReference>
<accession>A0A2P8D3M9</accession>
<evidence type="ECO:0000259" key="2">
    <source>
        <dbReference type="Pfam" id="PF23189"/>
    </source>
</evidence>
<organism evidence="3 4">
    <name type="scientific">Murinocardiopsis flavida</name>
    <dbReference type="NCBI Taxonomy" id="645275"/>
    <lineage>
        <taxon>Bacteria</taxon>
        <taxon>Bacillati</taxon>
        <taxon>Actinomycetota</taxon>
        <taxon>Actinomycetes</taxon>
        <taxon>Streptosporangiales</taxon>
        <taxon>Nocardiopsidaceae</taxon>
        <taxon>Murinocardiopsis</taxon>
    </lineage>
</organism>
<dbReference type="InterPro" id="IPR044122">
    <property type="entry name" value="UPF0261_N"/>
</dbReference>
<dbReference type="EMBL" id="PYGA01000019">
    <property type="protein sequence ID" value="PSK91828.1"/>
    <property type="molecule type" value="Genomic_DNA"/>
</dbReference>
<gene>
    <name evidence="3" type="ORF">CLV63_119109</name>
</gene>
<dbReference type="PIRSF" id="PIRSF033271">
    <property type="entry name" value="UCP033271"/>
    <property type="match status" value="1"/>
</dbReference>
<keyword evidence="4" id="KW-1185">Reference proteome</keyword>
<dbReference type="InterPro" id="IPR008322">
    <property type="entry name" value="UPF0261"/>
</dbReference>
<dbReference type="Gene3D" id="3.40.50.12020">
    <property type="entry name" value="Uncharacterised protein family UPF0261, NN domain"/>
    <property type="match status" value="1"/>
</dbReference>
<name>A0A2P8D3M9_9ACTN</name>